<dbReference type="Proteomes" id="UP000007963">
    <property type="component" value="Unassembled WGS sequence"/>
</dbReference>
<proteinExistence type="predicted"/>
<protein>
    <submittedName>
        <fullName evidence="1">Uncharacterized protein</fullName>
    </submittedName>
</protein>
<dbReference type="GeneID" id="4319004"/>
<accession>Q0CGC4</accession>
<gene>
    <name evidence="1" type="ORF">ATEG_07268</name>
</gene>
<evidence type="ECO:0000313" key="1">
    <source>
        <dbReference type="EMBL" id="EAU32652.1"/>
    </source>
</evidence>
<name>Q0CGC4_ASPTN</name>
<dbReference type="OrthoDB" id="4177740at2759"/>
<dbReference type="VEuPathDB" id="FungiDB:ATEG_07268"/>
<dbReference type="HOGENOM" id="CLU_2145356_0_0_1"/>
<dbReference type="EMBL" id="CH476603">
    <property type="protein sequence ID" value="EAU32652.1"/>
    <property type="molecule type" value="Genomic_DNA"/>
</dbReference>
<dbReference type="RefSeq" id="XP_001209954.1">
    <property type="nucleotide sequence ID" value="XM_001209954.1"/>
</dbReference>
<dbReference type="STRING" id="341663.Q0CGC4"/>
<evidence type="ECO:0000313" key="2">
    <source>
        <dbReference type="Proteomes" id="UP000007963"/>
    </source>
</evidence>
<sequence length="112" mass="12687">MPSLDGSGVVASIAEGYEGTLPHMKCIVETHVIGDDRLIRSELITILQVMLFSIMGPFHLRVLEAYYNGDKVVVRMTKLYDMREYNPTTLDLLHRWWLGYACGETKKIPSGL</sequence>
<organism evidence="1 2">
    <name type="scientific">Aspergillus terreus (strain NIH 2624 / FGSC A1156)</name>
    <dbReference type="NCBI Taxonomy" id="341663"/>
    <lineage>
        <taxon>Eukaryota</taxon>
        <taxon>Fungi</taxon>
        <taxon>Dikarya</taxon>
        <taxon>Ascomycota</taxon>
        <taxon>Pezizomycotina</taxon>
        <taxon>Eurotiomycetes</taxon>
        <taxon>Eurotiomycetidae</taxon>
        <taxon>Eurotiales</taxon>
        <taxon>Aspergillaceae</taxon>
        <taxon>Aspergillus</taxon>
        <taxon>Aspergillus subgen. Circumdati</taxon>
    </lineage>
</organism>
<reference evidence="2" key="1">
    <citation type="submission" date="2005-09" db="EMBL/GenBank/DDBJ databases">
        <title>Annotation of the Aspergillus terreus NIH2624 genome.</title>
        <authorList>
            <person name="Birren B.W."/>
            <person name="Lander E.S."/>
            <person name="Galagan J.E."/>
            <person name="Nusbaum C."/>
            <person name="Devon K."/>
            <person name="Henn M."/>
            <person name="Ma L.-J."/>
            <person name="Jaffe D.B."/>
            <person name="Butler J."/>
            <person name="Alvarez P."/>
            <person name="Gnerre S."/>
            <person name="Grabherr M."/>
            <person name="Kleber M."/>
            <person name="Mauceli E.W."/>
            <person name="Brockman W."/>
            <person name="Rounsley S."/>
            <person name="Young S.K."/>
            <person name="LaButti K."/>
            <person name="Pushparaj V."/>
            <person name="DeCaprio D."/>
            <person name="Crawford M."/>
            <person name="Koehrsen M."/>
            <person name="Engels R."/>
            <person name="Montgomery P."/>
            <person name="Pearson M."/>
            <person name="Howarth C."/>
            <person name="Larson L."/>
            <person name="Luoma S."/>
            <person name="White J."/>
            <person name="Alvarado L."/>
            <person name="Kodira C.D."/>
            <person name="Zeng Q."/>
            <person name="Oleary S."/>
            <person name="Yandava C."/>
            <person name="Denning D.W."/>
            <person name="Nierman W.C."/>
            <person name="Milne T."/>
            <person name="Madden K."/>
        </authorList>
    </citation>
    <scope>NUCLEOTIDE SEQUENCE [LARGE SCALE GENOMIC DNA]</scope>
    <source>
        <strain evidence="2">NIH 2624 / FGSC A1156</strain>
    </source>
</reference>
<dbReference type="AlphaFoldDB" id="Q0CGC4"/>